<dbReference type="EMBL" id="RJUF01000014">
    <property type="protein sequence ID" value="MCP9762705.1"/>
    <property type="molecule type" value="Genomic_DNA"/>
</dbReference>
<feature type="transmembrane region" description="Helical" evidence="8">
    <location>
        <begin position="35"/>
        <end position="62"/>
    </location>
</feature>
<reference evidence="9 10" key="1">
    <citation type="submission" date="2018-11" db="EMBL/GenBank/DDBJ databases">
        <title>Novel bacteria species description.</title>
        <authorList>
            <person name="Han J.-H."/>
        </authorList>
    </citation>
    <scope>NUCLEOTIDE SEQUENCE [LARGE SCALE GENOMIC DNA]</scope>
    <source>
        <strain evidence="9 10">KCTC23259</strain>
    </source>
</reference>
<evidence type="ECO:0000256" key="1">
    <source>
        <dbReference type="ARBA" id="ARBA00004651"/>
    </source>
</evidence>
<feature type="transmembrane region" description="Helical" evidence="8">
    <location>
        <begin position="139"/>
        <end position="161"/>
    </location>
</feature>
<keyword evidence="4 8" id="KW-1003">Cell membrane</keyword>
<keyword evidence="3" id="KW-0813">Transport</keyword>
<evidence type="ECO:0000256" key="5">
    <source>
        <dbReference type="ARBA" id="ARBA00022692"/>
    </source>
</evidence>
<dbReference type="InterPro" id="IPR052017">
    <property type="entry name" value="TSUP"/>
</dbReference>
<evidence type="ECO:0000256" key="8">
    <source>
        <dbReference type="RuleBase" id="RU363041"/>
    </source>
</evidence>
<keyword evidence="10" id="KW-1185">Reference proteome</keyword>
<comment type="caution">
    <text evidence="9">The sequence shown here is derived from an EMBL/GenBank/DDBJ whole genome shotgun (WGS) entry which is preliminary data.</text>
</comment>
<feature type="transmembrane region" description="Helical" evidence="8">
    <location>
        <begin position="100"/>
        <end position="119"/>
    </location>
</feature>
<sequence length="247" mass="27586">MNLEFSILQWVFMVLAAFIIGFSKAGIKGLDVLNVLLMAVVFGGKASTGVILPLLCFADILAVIIYKRHVEWKYFWKLIPAMIVGVLCGVWFGKGIDEQLFKRVISIIIVLTVVIMVYSERSKNTSFPSKLWFSTGMGLLAGFVTMMGNLAGAISNIYFLALKLDKNTFIGTAAWIFLVINFFKLPFQIIFWDNITTQTLLLDLIVLPALVIGFYIGLKLVGKVNDAHFRKLVMAITFLGALLILFK</sequence>
<dbReference type="Pfam" id="PF01925">
    <property type="entry name" value="TauE"/>
    <property type="match status" value="1"/>
</dbReference>
<comment type="similarity">
    <text evidence="2 8">Belongs to the 4-toluene sulfonate uptake permease (TSUP) (TC 2.A.102) family.</text>
</comment>
<feature type="transmembrane region" description="Helical" evidence="8">
    <location>
        <begin position="74"/>
        <end position="93"/>
    </location>
</feature>
<dbReference type="Proteomes" id="UP001204144">
    <property type="component" value="Unassembled WGS sequence"/>
</dbReference>
<gene>
    <name evidence="9" type="ORF">EGI31_07030</name>
</gene>
<evidence type="ECO:0000313" key="9">
    <source>
        <dbReference type="EMBL" id="MCP9762705.1"/>
    </source>
</evidence>
<dbReference type="InterPro" id="IPR002781">
    <property type="entry name" value="TM_pro_TauE-like"/>
</dbReference>
<keyword evidence="6 8" id="KW-1133">Transmembrane helix</keyword>
<dbReference type="PANTHER" id="PTHR30269">
    <property type="entry name" value="TRANSMEMBRANE PROTEIN YFCA"/>
    <property type="match status" value="1"/>
</dbReference>
<keyword evidence="7 8" id="KW-0472">Membrane</keyword>
<evidence type="ECO:0000256" key="6">
    <source>
        <dbReference type="ARBA" id="ARBA00022989"/>
    </source>
</evidence>
<accession>A0AAE3H4D3</accession>
<dbReference type="RefSeq" id="WP_255036478.1">
    <property type="nucleotide sequence ID" value="NZ_RJUF01000014.1"/>
</dbReference>
<feature type="transmembrane region" description="Helical" evidence="8">
    <location>
        <begin position="198"/>
        <end position="217"/>
    </location>
</feature>
<feature type="transmembrane region" description="Helical" evidence="8">
    <location>
        <begin position="173"/>
        <end position="192"/>
    </location>
</feature>
<organism evidence="9 10">
    <name type="scientific">Lacihabitans soyangensis</name>
    <dbReference type="NCBI Taxonomy" id="869394"/>
    <lineage>
        <taxon>Bacteria</taxon>
        <taxon>Pseudomonadati</taxon>
        <taxon>Bacteroidota</taxon>
        <taxon>Cytophagia</taxon>
        <taxon>Cytophagales</taxon>
        <taxon>Leadbetterellaceae</taxon>
        <taxon>Lacihabitans</taxon>
    </lineage>
</organism>
<dbReference type="PANTHER" id="PTHR30269:SF23">
    <property type="entry name" value="MEMBRANE TRANSPORTER PROTEIN YDHB-RELATED"/>
    <property type="match status" value="1"/>
</dbReference>
<dbReference type="GO" id="GO:0005886">
    <property type="term" value="C:plasma membrane"/>
    <property type="evidence" value="ECO:0007669"/>
    <property type="project" value="UniProtKB-SubCell"/>
</dbReference>
<evidence type="ECO:0000256" key="2">
    <source>
        <dbReference type="ARBA" id="ARBA00009142"/>
    </source>
</evidence>
<name>A0AAE3H4D3_9BACT</name>
<proteinExistence type="inferred from homology"/>
<evidence type="ECO:0000256" key="3">
    <source>
        <dbReference type="ARBA" id="ARBA00022448"/>
    </source>
</evidence>
<protein>
    <recommendedName>
        <fullName evidence="8">Probable membrane transporter protein</fullName>
    </recommendedName>
</protein>
<keyword evidence="5 8" id="KW-0812">Transmembrane</keyword>
<evidence type="ECO:0000313" key="10">
    <source>
        <dbReference type="Proteomes" id="UP001204144"/>
    </source>
</evidence>
<evidence type="ECO:0000256" key="7">
    <source>
        <dbReference type="ARBA" id="ARBA00023136"/>
    </source>
</evidence>
<comment type="subcellular location">
    <subcellularLocation>
        <location evidence="1 8">Cell membrane</location>
        <topology evidence="1 8">Multi-pass membrane protein</topology>
    </subcellularLocation>
</comment>
<evidence type="ECO:0000256" key="4">
    <source>
        <dbReference type="ARBA" id="ARBA00022475"/>
    </source>
</evidence>
<feature type="transmembrane region" description="Helical" evidence="8">
    <location>
        <begin position="229"/>
        <end position="246"/>
    </location>
</feature>
<dbReference type="AlphaFoldDB" id="A0AAE3H4D3"/>
<feature type="transmembrane region" description="Helical" evidence="8">
    <location>
        <begin position="6"/>
        <end position="23"/>
    </location>
</feature>